<dbReference type="AlphaFoldDB" id="X1S7S9"/>
<feature type="non-terminal residue" evidence="1">
    <location>
        <position position="87"/>
    </location>
</feature>
<evidence type="ECO:0000313" key="1">
    <source>
        <dbReference type="EMBL" id="GAI88988.1"/>
    </source>
</evidence>
<organism evidence="1">
    <name type="scientific">marine sediment metagenome</name>
    <dbReference type="NCBI Taxonomy" id="412755"/>
    <lineage>
        <taxon>unclassified sequences</taxon>
        <taxon>metagenomes</taxon>
        <taxon>ecological metagenomes</taxon>
    </lineage>
</organism>
<comment type="caution">
    <text evidence="1">The sequence shown here is derived from an EMBL/GenBank/DDBJ whole genome shotgun (WGS) entry which is preliminary data.</text>
</comment>
<protein>
    <submittedName>
        <fullName evidence="1">Uncharacterized protein</fullName>
    </submittedName>
</protein>
<dbReference type="EMBL" id="BARW01024133">
    <property type="protein sequence ID" value="GAI88988.1"/>
    <property type="molecule type" value="Genomic_DNA"/>
</dbReference>
<gene>
    <name evidence="1" type="ORF">S12H4_39854</name>
</gene>
<dbReference type="Gene3D" id="3.40.630.10">
    <property type="entry name" value="Zn peptidases"/>
    <property type="match status" value="1"/>
</dbReference>
<reference evidence="1" key="1">
    <citation type="journal article" date="2014" name="Front. Microbiol.">
        <title>High frequency of phylogenetically diverse reductive dehalogenase-homologous genes in deep subseafloor sedimentary metagenomes.</title>
        <authorList>
            <person name="Kawai M."/>
            <person name="Futagami T."/>
            <person name="Toyoda A."/>
            <person name="Takaki Y."/>
            <person name="Nishi S."/>
            <person name="Hori S."/>
            <person name="Arai W."/>
            <person name="Tsubouchi T."/>
            <person name="Morono Y."/>
            <person name="Uchiyama I."/>
            <person name="Ito T."/>
            <person name="Fujiyama A."/>
            <person name="Inagaki F."/>
            <person name="Takami H."/>
        </authorList>
    </citation>
    <scope>NUCLEOTIDE SEQUENCE</scope>
    <source>
        <strain evidence="1">Expedition CK06-06</strain>
    </source>
</reference>
<accession>X1S7S9</accession>
<sequence length="87" mass="9895">MKRSIILNVLLLLIMQCGSNIVKTPTPTAQKILTACEKSDFERYCTHEEMMEFLSDINAGSQEMRLSTFGKSVEGRELVYSVFSRPM</sequence>
<proteinExistence type="predicted"/>
<dbReference type="SUPFAM" id="SSF53187">
    <property type="entry name" value="Zn-dependent exopeptidases"/>
    <property type="match status" value="1"/>
</dbReference>
<name>X1S7S9_9ZZZZ</name>